<dbReference type="GO" id="GO:0043169">
    <property type="term" value="F:cation binding"/>
    <property type="evidence" value="ECO:0007669"/>
    <property type="project" value="InterPro"/>
</dbReference>
<reference evidence="7 8" key="1">
    <citation type="journal article" date="2011" name="J. Bacteriol.">
        <title>Genome Sequence of the Probiotic Strain Bifidobacterium animalis subsp. lactis CNCM I-2494.</title>
        <authorList>
            <person name="Chervaux C."/>
            <person name="Grimaldi C."/>
            <person name="Bolotin A."/>
            <person name="Quinquis B."/>
            <person name="Legrain-Raspaud S."/>
            <person name="van Hylckama Vlieg J.E."/>
            <person name="Denariaz G."/>
            <person name="Smokvina T."/>
        </authorList>
    </citation>
    <scope>NUCLEOTIDE SEQUENCE [LARGE SCALE GENOMIC DNA]</scope>
    <source>
        <strain evidence="7 8">CNCM I-2494</strain>
    </source>
</reference>
<dbReference type="RefSeq" id="WP_014482913.1">
    <property type="nucleotide sequence ID" value="NC_017215.1"/>
</dbReference>
<evidence type="ECO:0000256" key="3">
    <source>
        <dbReference type="ARBA" id="ARBA00023277"/>
    </source>
</evidence>
<accession>A0A806FR15</accession>
<name>A0A806FR15_BIFAN</name>
<dbReference type="Gene3D" id="3.20.20.80">
    <property type="entry name" value="Glycosidases"/>
    <property type="match status" value="1"/>
</dbReference>
<dbReference type="AlphaFoldDB" id="A0A806FR15"/>
<dbReference type="PANTHER" id="PTHR43447">
    <property type="entry name" value="ALPHA-AMYLASE"/>
    <property type="match status" value="1"/>
</dbReference>
<dbReference type="GO" id="GO:0004556">
    <property type="term" value="F:alpha-amylase activity"/>
    <property type="evidence" value="ECO:0007669"/>
    <property type="project" value="InterPro"/>
</dbReference>
<keyword evidence="2 7" id="KW-0378">Hydrolase</keyword>
<gene>
    <name evidence="7" type="ORF">BALAC2494_01206</name>
</gene>
<dbReference type="InterPro" id="IPR006046">
    <property type="entry name" value="Alpha_amylase"/>
</dbReference>
<evidence type="ECO:0000313" key="7">
    <source>
        <dbReference type="EMBL" id="AEK30378.1"/>
    </source>
</evidence>
<feature type="domain" description="Glycosyl hydrolase family 13 catalytic" evidence="6">
    <location>
        <begin position="24"/>
        <end position="168"/>
    </location>
</feature>
<evidence type="ECO:0000256" key="2">
    <source>
        <dbReference type="ARBA" id="ARBA00022801"/>
    </source>
</evidence>
<evidence type="ECO:0000313" key="8">
    <source>
        <dbReference type="Proteomes" id="UP000008394"/>
    </source>
</evidence>
<organism evidence="7 8">
    <name type="scientific">Bifidobacterium animalis subsp. lactis CNCM I-2494</name>
    <dbReference type="NCBI Taxonomy" id="1042403"/>
    <lineage>
        <taxon>Bacteria</taxon>
        <taxon>Bacillati</taxon>
        <taxon>Actinomycetota</taxon>
        <taxon>Actinomycetes</taxon>
        <taxon>Bifidobacteriales</taxon>
        <taxon>Bifidobacteriaceae</taxon>
        <taxon>Bifidobacterium</taxon>
    </lineage>
</organism>
<dbReference type="GO" id="GO:0051060">
    <property type="term" value="F:pullulanase activity"/>
    <property type="evidence" value="ECO:0007669"/>
    <property type="project" value="UniProtKB-EC"/>
</dbReference>
<comment type="similarity">
    <text evidence="1 5">Belongs to the glycosyl hydrolase 13 family.</text>
</comment>
<dbReference type="GO" id="GO:0005975">
    <property type="term" value="P:carbohydrate metabolic process"/>
    <property type="evidence" value="ECO:0007669"/>
    <property type="project" value="InterPro"/>
</dbReference>
<evidence type="ECO:0000259" key="6">
    <source>
        <dbReference type="Pfam" id="PF00128"/>
    </source>
</evidence>
<dbReference type="InterPro" id="IPR006047">
    <property type="entry name" value="GH13_cat_dom"/>
</dbReference>
<evidence type="ECO:0000256" key="5">
    <source>
        <dbReference type="RuleBase" id="RU003615"/>
    </source>
</evidence>
<dbReference type="SUPFAM" id="SSF51445">
    <property type="entry name" value="(Trans)glycosidases"/>
    <property type="match status" value="1"/>
</dbReference>
<sequence>MEVSPPQESIRGTQWRTSYQPVSYRLDSKLGTEAEFKAMVEQCNAAGVGIIADVVLNQTTGSDVAAGEQTGVVGTRYNGTTGDYPGFTGESNRYPDGVTAADFHDYDNGANISDYKNQQEVQEGRLSSMWDFDTSSEKVRQIQSDYLTKLYNMGVQGFRMDEVKHVNNEDMKAIKD</sequence>
<keyword evidence="4 7" id="KW-0326">Glycosidase</keyword>
<dbReference type="PRINTS" id="PR00110">
    <property type="entry name" value="ALPHAAMYLASE"/>
</dbReference>
<evidence type="ECO:0000256" key="1">
    <source>
        <dbReference type="ARBA" id="ARBA00008061"/>
    </source>
</evidence>
<dbReference type="GeneID" id="29696512"/>
<proteinExistence type="inferred from homology"/>
<dbReference type="EMBL" id="CP002915">
    <property type="protein sequence ID" value="AEK30378.1"/>
    <property type="molecule type" value="Genomic_DNA"/>
</dbReference>
<dbReference type="Pfam" id="PF00128">
    <property type="entry name" value="Alpha-amylase"/>
    <property type="match status" value="1"/>
</dbReference>
<dbReference type="KEGG" id="bnm:BALAC2494_01206"/>
<dbReference type="InterPro" id="IPR017853">
    <property type="entry name" value="GH"/>
</dbReference>
<dbReference type="EC" id="3.2.1.41" evidence="7"/>
<keyword evidence="3" id="KW-0119">Carbohydrate metabolism</keyword>
<dbReference type="Proteomes" id="UP000008394">
    <property type="component" value="Chromosome"/>
</dbReference>
<evidence type="ECO:0000256" key="4">
    <source>
        <dbReference type="ARBA" id="ARBA00023295"/>
    </source>
</evidence>
<protein>
    <submittedName>
        <fullName evidence="7">Pullulanase</fullName>
        <ecNumber evidence="7">3.2.1.41</ecNumber>
    </submittedName>
</protein>